<evidence type="ECO:0000256" key="1">
    <source>
        <dbReference type="ARBA" id="ARBA00023211"/>
    </source>
</evidence>
<organism evidence="3 4">
    <name type="scientific">Prosthecobacter algae</name>
    <dbReference type="NCBI Taxonomy" id="1144682"/>
    <lineage>
        <taxon>Bacteria</taxon>
        <taxon>Pseudomonadati</taxon>
        <taxon>Verrucomicrobiota</taxon>
        <taxon>Verrucomicrobiia</taxon>
        <taxon>Verrucomicrobiales</taxon>
        <taxon>Verrucomicrobiaceae</taxon>
        <taxon>Prosthecobacter</taxon>
    </lineage>
</organism>
<dbReference type="SUPFAM" id="SSF51569">
    <property type="entry name" value="Aldolase"/>
    <property type="match status" value="1"/>
</dbReference>
<dbReference type="PANTHER" id="PTHR10277:SF9">
    <property type="entry name" value="2-ISOPROPYLMALATE SYNTHASE 1, CHLOROPLASTIC-RELATED"/>
    <property type="match status" value="1"/>
</dbReference>
<dbReference type="PANTHER" id="PTHR10277">
    <property type="entry name" value="HOMOCITRATE SYNTHASE-RELATED"/>
    <property type="match status" value="1"/>
</dbReference>
<protein>
    <recommendedName>
        <fullName evidence="2">Pyruvate carboxyltransferase domain-containing protein</fullName>
    </recommendedName>
</protein>
<dbReference type="InterPro" id="IPR000891">
    <property type="entry name" value="PYR_CT"/>
</dbReference>
<dbReference type="Pfam" id="PF00682">
    <property type="entry name" value="HMGL-like"/>
    <property type="match status" value="1"/>
</dbReference>
<dbReference type="InterPro" id="IPR050073">
    <property type="entry name" value="2-IPM_HCS-like"/>
</dbReference>
<dbReference type="EMBL" id="BAABIA010000012">
    <property type="protein sequence ID" value="GAA5148970.1"/>
    <property type="molecule type" value="Genomic_DNA"/>
</dbReference>
<accession>A0ABP9PNF8</accession>
<gene>
    <name evidence="3" type="ORF">GCM10023213_46000</name>
</gene>
<dbReference type="CDD" id="cd07944">
    <property type="entry name" value="DRE_TIM_HOA_like"/>
    <property type="match status" value="1"/>
</dbReference>
<keyword evidence="4" id="KW-1185">Reference proteome</keyword>
<dbReference type="Proteomes" id="UP001499852">
    <property type="component" value="Unassembled WGS sequence"/>
</dbReference>
<evidence type="ECO:0000259" key="2">
    <source>
        <dbReference type="PROSITE" id="PS50991"/>
    </source>
</evidence>
<feature type="domain" description="Pyruvate carboxyltransferase" evidence="2">
    <location>
        <begin position="16"/>
        <end position="272"/>
    </location>
</feature>
<proteinExistence type="predicted"/>
<sequence>MSTPTSADWLSHRSEIRVLDCTIRDGGLMNNHHFDDHVVKAVYDACVASGIDYMEIGYRASRKNIKLGEHGCWKYCQEEDIRRVVGENATALKLSIMADAGKCDYREDIPAKQESVIDLVRVACYVHQVPLALDMLKDARDKGYETTVNLMAVTTVGDCELEAALELLAPSEAQAIYVVDSFGALYPLQTRRLVQKYLQYAKAGGKEVGIHAHNNLQLAYANTIEAISLGANYIDATMAGLGRGAGNCPMELLLGLLRDPQYQLRPVLQCVAETIEPLRHELGWGFDLPYMLTGLFNQHPRAAIAYNAQPETGDIGAFFDSF</sequence>
<evidence type="ECO:0000313" key="4">
    <source>
        <dbReference type="Proteomes" id="UP001499852"/>
    </source>
</evidence>
<dbReference type="Gene3D" id="3.20.20.70">
    <property type="entry name" value="Aldolase class I"/>
    <property type="match status" value="1"/>
</dbReference>
<reference evidence="4" key="1">
    <citation type="journal article" date="2019" name="Int. J. Syst. Evol. Microbiol.">
        <title>The Global Catalogue of Microorganisms (GCM) 10K type strain sequencing project: providing services to taxonomists for standard genome sequencing and annotation.</title>
        <authorList>
            <consortium name="The Broad Institute Genomics Platform"/>
            <consortium name="The Broad Institute Genome Sequencing Center for Infectious Disease"/>
            <person name="Wu L."/>
            <person name="Ma J."/>
        </authorList>
    </citation>
    <scope>NUCLEOTIDE SEQUENCE [LARGE SCALE GENOMIC DNA]</scope>
    <source>
        <strain evidence="4">JCM 18053</strain>
    </source>
</reference>
<comment type="caution">
    <text evidence="3">The sequence shown here is derived from an EMBL/GenBank/DDBJ whole genome shotgun (WGS) entry which is preliminary data.</text>
</comment>
<dbReference type="InterPro" id="IPR013785">
    <property type="entry name" value="Aldolase_TIM"/>
</dbReference>
<name>A0ABP9PNF8_9BACT</name>
<keyword evidence="1" id="KW-0464">Manganese</keyword>
<dbReference type="PROSITE" id="PS50991">
    <property type="entry name" value="PYR_CT"/>
    <property type="match status" value="1"/>
</dbReference>
<dbReference type="RefSeq" id="WP_345738766.1">
    <property type="nucleotide sequence ID" value="NZ_BAABIA010000012.1"/>
</dbReference>
<evidence type="ECO:0000313" key="3">
    <source>
        <dbReference type="EMBL" id="GAA5148970.1"/>
    </source>
</evidence>